<evidence type="ECO:0000313" key="2">
    <source>
        <dbReference type="Proteomes" id="UP000183832"/>
    </source>
</evidence>
<accession>A0A1J1IVN3</accession>
<keyword evidence="2" id="KW-1185">Reference proteome</keyword>
<name>A0A1J1IVN3_9DIPT</name>
<evidence type="ECO:0000313" key="1">
    <source>
        <dbReference type="EMBL" id="CRL03770.1"/>
    </source>
</evidence>
<dbReference type="AlphaFoldDB" id="A0A1J1IVN3"/>
<sequence>MHHQLLKAFQDSAIHEVELIIRLNLMNLNWKGDELRTKIVNSDDTIKNVLELIDETFAYFCPRKSALENEIVICDLRGTTWHWCRKVKGKKEKPEKNIQQTKQQNNYGSRQECRLAMEANFLLTRAALFTMNKLTKSVSSNQNKIYLTYINDIKDPKIHQKLTQTHMTSRANIKLRRWIMHEKVLDKECKHSLEHLNTKEKQVREKQRELKTIQQTVLLRESRY</sequence>
<reference evidence="1 2" key="1">
    <citation type="submission" date="2015-04" db="EMBL/GenBank/DDBJ databases">
        <authorList>
            <person name="Syromyatnikov M.Y."/>
            <person name="Popov V.N."/>
        </authorList>
    </citation>
    <scope>NUCLEOTIDE SEQUENCE [LARGE SCALE GENOMIC DNA]</scope>
</reference>
<protein>
    <submittedName>
        <fullName evidence="1">CLUMA_CG016639, isoform A</fullName>
    </submittedName>
</protein>
<gene>
    <name evidence="1" type="ORF">CLUMA_CG016639</name>
</gene>
<dbReference type="Proteomes" id="UP000183832">
    <property type="component" value="Unassembled WGS sequence"/>
</dbReference>
<organism evidence="1 2">
    <name type="scientific">Clunio marinus</name>
    <dbReference type="NCBI Taxonomy" id="568069"/>
    <lineage>
        <taxon>Eukaryota</taxon>
        <taxon>Metazoa</taxon>
        <taxon>Ecdysozoa</taxon>
        <taxon>Arthropoda</taxon>
        <taxon>Hexapoda</taxon>
        <taxon>Insecta</taxon>
        <taxon>Pterygota</taxon>
        <taxon>Neoptera</taxon>
        <taxon>Endopterygota</taxon>
        <taxon>Diptera</taxon>
        <taxon>Nematocera</taxon>
        <taxon>Chironomoidea</taxon>
        <taxon>Chironomidae</taxon>
        <taxon>Clunio</taxon>
    </lineage>
</organism>
<proteinExistence type="predicted"/>
<dbReference type="EMBL" id="CVRI01000059">
    <property type="protein sequence ID" value="CRL03770.1"/>
    <property type="molecule type" value="Genomic_DNA"/>
</dbReference>